<accession>A4G083</accession>
<dbReference type="PIRSF" id="PIRSF002825">
    <property type="entry name" value="CfbpA"/>
    <property type="match status" value="1"/>
</dbReference>
<evidence type="ECO:0000313" key="2">
    <source>
        <dbReference type="EMBL" id="ABO35867.1"/>
    </source>
</evidence>
<dbReference type="PANTHER" id="PTHR30006:SF2">
    <property type="entry name" value="ABC TRANSPORTER SUBSTRATE-BINDING PROTEIN"/>
    <property type="match status" value="1"/>
</dbReference>
<dbReference type="STRING" id="402880.MmarC5_1570"/>
<dbReference type="KEGG" id="mmq:MmarC5_1570"/>
<keyword evidence="1" id="KW-0732">Signal</keyword>
<evidence type="ECO:0000313" key="3">
    <source>
        <dbReference type="Proteomes" id="UP000000253"/>
    </source>
</evidence>
<dbReference type="eggNOG" id="arCOG00227">
    <property type="taxonomic scope" value="Archaea"/>
</dbReference>
<dbReference type="InterPro" id="IPR026045">
    <property type="entry name" value="Ferric-bd"/>
</dbReference>
<dbReference type="Proteomes" id="UP000000253">
    <property type="component" value="Chromosome"/>
</dbReference>
<dbReference type="CDD" id="cd13544">
    <property type="entry name" value="PBP2_Fbp_like_1"/>
    <property type="match status" value="1"/>
</dbReference>
<sequence>MYFGGVILKKLNGILAILCIMAALVFAGCTEQQASEVSEEEPIVTVYVAYGGLDLIAEEFEKDTGIKMEYVSLSSGEALSRLKAEQSNPSADVWLGGGIDAFISAQNDGLLEAYKSPNAEEIDPLFVEENGYWIGVSLVTIGILENTDLMTEKGLPEPETWDDLITEDYSGELIASNPTVSGTAYFTICGILQMNGEEEGWNYLDKFYQNTPFLTKRGSGPGNLVTAGEYAYGVAPDPHTTLIANSELPVKSVFLDNVIWWPSPVSIVNGAKHPENAKIFVDWCLSKEGQEVLMQASPRVPVRGDIEVIEGVPNPEELNFIDMDFVYWGENRDRILDEWESRYREISTTE</sequence>
<proteinExistence type="predicted"/>
<organism evidence="2 3">
    <name type="scientific">Methanococcus maripaludis (strain C5 / ATCC BAA-1333)</name>
    <dbReference type="NCBI Taxonomy" id="402880"/>
    <lineage>
        <taxon>Archaea</taxon>
        <taxon>Methanobacteriati</taxon>
        <taxon>Methanobacteriota</taxon>
        <taxon>Methanomada group</taxon>
        <taxon>Methanococci</taxon>
        <taxon>Methanococcales</taxon>
        <taxon>Methanococcaceae</taxon>
        <taxon>Methanococcus</taxon>
    </lineage>
</organism>
<name>A4G083_METM5</name>
<dbReference type="EMBL" id="CP000609">
    <property type="protein sequence ID" value="ABO35867.1"/>
    <property type="molecule type" value="Genomic_DNA"/>
</dbReference>
<dbReference type="HOGENOM" id="CLU_026974_0_1_2"/>
<dbReference type="Pfam" id="PF13343">
    <property type="entry name" value="SBP_bac_6"/>
    <property type="match status" value="1"/>
</dbReference>
<dbReference type="GO" id="GO:0015888">
    <property type="term" value="P:thiamine transport"/>
    <property type="evidence" value="ECO:0007669"/>
    <property type="project" value="TreeGrafter"/>
</dbReference>
<evidence type="ECO:0000256" key="1">
    <source>
        <dbReference type="ARBA" id="ARBA00022729"/>
    </source>
</evidence>
<protein>
    <submittedName>
        <fullName evidence="2">Extracellular solute-binding protein, family 1</fullName>
    </submittedName>
</protein>
<reference evidence="2 3" key="1">
    <citation type="submission" date="2007-03" db="EMBL/GenBank/DDBJ databases">
        <title>Complete sequence of chromosome of Methanococcus maripaludis C5.</title>
        <authorList>
            <consortium name="US DOE Joint Genome Institute"/>
            <person name="Copeland A."/>
            <person name="Lucas S."/>
            <person name="Lapidus A."/>
            <person name="Barry K."/>
            <person name="Glavina del Rio T."/>
            <person name="Dalin E."/>
            <person name="Tice H."/>
            <person name="Pitluck S."/>
            <person name="Chertkov O."/>
            <person name="Brettin T."/>
            <person name="Bruce D."/>
            <person name="Han C."/>
            <person name="Detter J.C."/>
            <person name="Schmutz J."/>
            <person name="Larimer F."/>
            <person name="Land M."/>
            <person name="Hauser L."/>
            <person name="Kyrpides N."/>
            <person name="Mikhailova N."/>
            <person name="Sieprawska-Lupa M."/>
            <person name="Whitman W.B."/>
            <person name="Richardson P."/>
        </authorList>
    </citation>
    <scope>NUCLEOTIDE SEQUENCE [LARGE SCALE GENOMIC DNA]</scope>
    <source>
        <strain evidence="3">C5 / ATCC BAA-1333</strain>
    </source>
</reference>
<dbReference type="AlphaFoldDB" id="A4G083"/>
<dbReference type="PANTHER" id="PTHR30006">
    <property type="entry name" value="THIAMINE-BINDING PERIPLASMIC PROTEIN-RELATED"/>
    <property type="match status" value="1"/>
</dbReference>
<dbReference type="GO" id="GO:0030976">
    <property type="term" value="F:thiamine pyrophosphate binding"/>
    <property type="evidence" value="ECO:0007669"/>
    <property type="project" value="TreeGrafter"/>
</dbReference>
<dbReference type="GO" id="GO:0030975">
    <property type="term" value="F:thiamine binding"/>
    <property type="evidence" value="ECO:0007669"/>
    <property type="project" value="TreeGrafter"/>
</dbReference>
<dbReference type="Gene3D" id="3.40.190.10">
    <property type="entry name" value="Periplasmic binding protein-like II"/>
    <property type="match status" value="2"/>
</dbReference>
<gene>
    <name evidence="2" type="ordered locus">MmarC5_1570</name>
</gene>
<dbReference type="SUPFAM" id="SSF53850">
    <property type="entry name" value="Periplasmic binding protein-like II"/>
    <property type="match status" value="1"/>
</dbReference>